<reference evidence="17 18" key="1">
    <citation type="submission" date="2019-09" db="EMBL/GenBank/DDBJ databases">
        <authorList>
            <person name="Chandra G."/>
            <person name="Truman W A."/>
        </authorList>
    </citation>
    <scope>NUCLEOTIDE SEQUENCE [LARGE SCALE GENOMIC DNA]</scope>
    <source>
        <strain evidence="17">PS723</strain>
    </source>
</reference>
<evidence type="ECO:0000256" key="8">
    <source>
        <dbReference type="ARBA" id="ARBA00022679"/>
    </source>
</evidence>
<dbReference type="GO" id="GO:0061630">
    <property type="term" value="F:ubiquitin protein ligase activity"/>
    <property type="evidence" value="ECO:0007669"/>
    <property type="project" value="UniProtKB-EC"/>
</dbReference>
<sequence length="1729" mass="194644">MSEPIKVNSPESNEKGIHFDFIKNTIPEYLIQASPLRRKVLKATKPTLSQWYENSSTDQQRVLKRLIEADGHAQNKWDKTIEAVQNITAYAKPLLTAALAEAGVDLDVEKIWLRLYYPVEFKFFGIPVGVNTGDVRARTFSLLQAALHNFESFEAEEGYFDKDSSFITEPDARGHFDVVQLTLKIQQFVTICRKLDVGGQYNKYVKNFLYEGETAHQQALSLAFINSKKTAMKSAAYAALLKDDIELKHYELLVELINEQDIVKDKDSQRRISYSPLQLMGYEIAECALFFPTHTNRFDGSYVIAYIPDDPEHPIKKYASFADFEEELTHQLMDRPQGSRIDSGRDVLTDYQRFFSRFVSEKDRARFFLRFTQKVLDSPSGTYWKDQVRGYLKYLSPVSRLVGPLDDRHWRRDPLENIDLHAELSLNFQWIGMAGIWTEMFRQKRRHMLEDAQVLAVSTAAEDDITRERRLSNYLNIGMSLVGIAAFLVPPVGAAMLLVTADQLLFETIEGVRELSQGDKEAGWAHITDVLENLATMVALAPVFHYTVSPFIEGLKPVTLPSGKTRLWKPDLKPYEHKATLLPGLKPNEQGLYQQGGKTILPLEGKNYAVKSDPVTGTYQVQHPSRVDAYTPKLKTNGAGAWSHETEQPRTWEGLTLMRRLGHVVEGFSDAELEQIRRVSGTDEGMLRRMHVDNELPAPLLADTISRFDAYKQVEKFISDLESNDAAIYTQVDPITQLHVMTGYSRWPDAVSIRVIDAQANTVWEYSQPNTAQSDPRVVQVHNAQIQGGKLLGTVMESLTDSETNTLLDWKPGTPRQPLEKRVTALRENIAKTAETHKAQLFNDHYASKTASNDPRVNLIKGRFSNVPTRVIENLLEEASSTDRQHMSKWDFADKKQTKPIPLRLAEALRWVQREVRLSRAYEGLYLDALMSADTENLVLNTLEKLPGWSNGLRIEVRDGSFNGKVRASVGHADAASRKVLVRNKDGLYEPRDQQDGHLHGADDLYAALQHALPDAHRNALGLPHVSQGPELKTLIGTHAVSRPALRSLLNMQPIKPFFKAPSRVSGGRPGYPLSGRGQGASRFSAKDQNRALQLYPDLTAEQVDAFLGALEPRREFYLSTLEAELVTLESELETWKSIPSERLLEDGSTVPVDEYDKKAVAALIRNCWQRRGGPEIGARGNEVGYRLRLNSRPVGELPRLSASFNHVRFLEMRGMELEAPNDFLGAFKKLSHLKLEDNRLTDFPMKIGEMTELQILDLSRNLIELTPQAAQSLAGMRRLQKLSLNHNPVSRLPDFSQMINLREVRLQGTGIDQWPIGLRDQAALKLVDLRDNRLTTVPEVIVTPPSEHVSATNKVMRITELNGNPLSAEGMQNYADVLVRVFLDQPMTEGPIPDAPQGPGVARGEARLAPSAQRMERWLKDLPADERGARIEQWQLLDSEALGREALGGETGQRVSVSEAFFRLLEKMSSTAEYKKAYSDLKARVWTVLDAAARSEELRARLFELAGDETCSDRAALVFSELEVQVLIDNAETLASNHSSGVELIRLAKGLFRLDEVEKLALQDIKTRIASIIQSGLSVRQKGSQLLMMDQIEVRLSYRVGLREKLELPGQPKQADYTGTNYVSQGQLDAAEAHVKSLENSPAEFESIIQRGFWGEYLRAKYPAKFEAAYEVIYTEQEQLDAIADTVSTAEYERRSNELLAKYNTLTQSGIRLLTPQEILDLEGAGGA</sequence>
<proteinExistence type="inferred from homology"/>
<dbReference type="Pfam" id="PF13855">
    <property type="entry name" value="LRR_8"/>
    <property type="match status" value="1"/>
</dbReference>
<dbReference type="PROSITE" id="PS52053">
    <property type="entry name" value="NEL"/>
    <property type="match status" value="1"/>
</dbReference>
<keyword evidence="12" id="KW-0843">Virulence</keyword>
<dbReference type="InterPro" id="IPR029487">
    <property type="entry name" value="NEL_dom"/>
</dbReference>
<evidence type="ECO:0000256" key="15">
    <source>
        <dbReference type="SAM" id="MobiDB-lite"/>
    </source>
</evidence>
<evidence type="ECO:0000256" key="1">
    <source>
        <dbReference type="ARBA" id="ARBA00000900"/>
    </source>
</evidence>
<dbReference type="PANTHER" id="PTHR47114:SF2">
    <property type="entry name" value="OLIGODENDROCYTE-MYELIN GLYCOPROTEIN"/>
    <property type="match status" value="1"/>
</dbReference>
<dbReference type="EMBL" id="CABVHY010000012">
    <property type="protein sequence ID" value="VVO01882.1"/>
    <property type="molecule type" value="Genomic_DNA"/>
</dbReference>
<dbReference type="Proteomes" id="UP000379480">
    <property type="component" value="Unassembled WGS sequence"/>
</dbReference>
<keyword evidence="11 14" id="KW-0832">Ubl conjugation</keyword>
<dbReference type="RefSeq" id="WP_150804156.1">
    <property type="nucleotide sequence ID" value="NZ_CABVHY010000012.1"/>
</dbReference>
<dbReference type="GO" id="GO:0030430">
    <property type="term" value="C:host cell cytoplasm"/>
    <property type="evidence" value="ECO:0007669"/>
    <property type="project" value="UniProtKB-SubCell"/>
</dbReference>
<dbReference type="InterPro" id="IPR001611">
    <property type="entry name" value="Leu-rich_rpt"/>
</dbReference>
<feature type="region of interest" description="Disordered" evidence="15">
    <location>
        <begin position="1062"/>
        <end position="1082"/>
    </location>
</feature>
<keyword evidence="6 14" id="KW-0964">Secreted</keyword>
<evidence type="ECO:0000256" key="4">
    <source>
        <dbReference type="ARBA" id="ARBA00009868"/>
    </source>
</evidence>
<dbReference type="Gene3D" id="1.20.58.360">
    <property type="entry name" value="Shigella T3SS effector IpaH defines"/>
    <property type="match status" value="1"/>
</dbReference>
<organism evidence="17 18">
    <name type="scientific">Pseudomonas fluorescens</name>
    <dbReference type="NCBI Taxonomy" id="294"/>
    <lineage>
        <taxon>Bacteria</taxon>
        <taxon>Pseudomonadati</taxon>
        <taxon>Pseudomonadota</taxon>
        <taxon>Gammaproteobacteria</taxon>
        <taxon>Pseudomonadales</taxon>
        <taxon>Pseudomonadaceae</taxon>
        <taxon>Pseudomonas</taxon>
    </lineage>
</organism>
<evidence type="ECO:0000313" key="18">
    <source>
        <dbReference type="Proteomes" id="UP000379480"/>
    </source>
</evidence>
<keyword evidence="7" id="KW-0433">Leucine-rich repeat</keyword>
<dbReference type="GO" id="GO:0005576">
    <property type="term" value="C:extracellular region"/>
    <property type="evidence" value="ECO:0007669"/>
    <property type="project" value="UniProtKB-SubCell"/>
</dbReference>
<comment type="PTM">
    <text evidence="14">Ubiquitinated in the presence of host E1 ubiquitin-activating enzyme, E2 ubiquitin-conjugating enzyme and ubiquitin.</text>
</comment>
<evidence type="ECO:0000256" key="2">
    <source>
        <dbReference type="ARBA" id="ARBA00004192"/>
    </source>
</evidence>
<dbReference type="Gene3D" id="3.80.10.10">
    <property type="entry name" value="Ribonuclease Inhibitor"/>
    <property type="match status" value="1"/>
</dbReference>
<dbReference type="PROSITE" id="PS51450">
    <property type="entry name" value="LRR"/>
    <property type="match status" value="1"/>
</dbReference>
<comment type="similarity">
    <text evidence="4 14">Belongs to the LRR-containing bacterial E3 ligase family.</text>
</comment>
<evidence type="ECO:0000256" key="14">
    <source>
        <dbReference type="PROSITE-ProRule" id="PRU01398"/>
    </source>
</evidence>
<keyword evidence="8 14" id="KW-0808">Transferase</keyword>
<feature type="domain" description="NEL" evidence="16">
    <location>
        <begin position="1411"/>
        <end position="1729"/>
    </location>
</feature>
<keyword evidence="10 14" id="KW-0833">Ubl conjugation pathway</keyword>
<evidence type="ECO:0000256" key="12">
    <source>
        <dbReference type="ARBA" id="ARBA00023026"/>
    </source>
</evidence>
<evidence type="ECO:0000256" key="6">
    <source>
        <dbReference type="ARBA" id="ARBA00022525"/>
    </source>
</evidence>
<accession>A0A5E7D2S9</accession>
<protein>
    <recommendedName>
        <fullName evidence="5">RING-type E3 ubiquitin transferase</fullName>
        <ecNumber evidence="5">2.3.2.27</ecNumber>
    </recommendedName>
</protein>
<dbReference type="Pfam" id="PF20178">
    <property type="entry name" value="ToxA_N"/>
    <property type="match status" value="1"/>
</dbReference>
<dbReference type="OrthoDB" id="1467561at2"/>
<evidence type="ECO:0000256" key="13">
    <source>
        <dbReference type="ARBA" id="ARBA00023200"/>
    </source>
</evidence>
<evidence type="ECO:0000256" key="11">
    <source>
        <dbReference type="ARBA" id="ARBA00022843"/>
    </source>
</evidence>
<evidence type="ECO:0000313" key="17">
    <source>
        <dbReference type="EMBL" id="VVO01882.1"/>
    </source>
</evidence>
<evidence type="ECO:0000256" key="9">
    <source>
        <dbReference type="ARBA" id="ARBA00022737"/>
    </source>
</evidence>
<dbReference type="SUPFAM" id="SSF52058">
    <property type="entry name" value="L domain-like"/>
    <property type="match status" value="1"/>
</dbReference>
<dbReference type="Pfam" id="PF14496">
    <property type="entry name" value="NEL"/>
    <property type="match status" value="1"/>
</dbReference>
<evidence type="ECO:0000256" key="7">
    <source>
        <dbReference type="ARBA" id="ARBA00022614"/>
    </source>
</evidence>
<evidence type="ECO:0000259" key="16">
    <source>
        <dbReference type="PROSITE" id="PS52053"/>
    </source>
</evidence>
<keyword evidence="13 14" id="KW-1035">Host cytoplasm</keyword>
<gene>
    <name evidence="17" type="ORF">PS723_02704</name>
</gene>
<comment type="catalytic activity">
    <reaction evidence="1">
        <text>S-ubiquitinyl-[E2 ubiquitin-conjugating enzyme]-L-cysteine + [acceptor protein]-L-lysine = [E2 ubiquitin-conjugating enzyme]-L-cysteine + N(6)-ubiquitinyl-[acceptor protein]-L-lysine.</text>
        <dbReference type="EC" id="2.3.2.27"/>
    </reaction>
</comment>
<dbReference type="GO" id="GO:0016567">
    <property type="term" value="P:protein ubiquitination"/>
    <property type="evidence" value="ECO:0007669"/>
    <property type="project" value="InterPro"/>
</dbReference>
<dbReference type="InterPro" id="IPR032675">
    <property type="entry name" value="LRR_dom_sf"/>
</dbReference>
<comment type="subcellular location">
    <subcellularLocation>
        <location evidence="2">Host cytoplasm</location>
    </subcellularLocation>
    <subcellularLocation>
        <location evidence="3">Secreted</location>
    </subcellularLocation>
</comment>
<dbReference type="InterPro" id="IPR051071">
    <property type="entry name" value="LRR-bact_E3_ubiq_ligases"/>
</dbReference>
<dbReference type="EC" id="2.3.2.27" evidence="5"/>
<evidence type="ECO:0000256" key="5">
    <source>
        <dbReference type="ARBA" id="ARBA00012483"/>
    </source>
</evidence>
<dbReference type="PANTHER" id="PTHR47114">
    <property type="match status" value="1"/>
</dbReference>
<evidence type="ECO:0000256" key="10">
    <source>
        <dbReference type="ARBA" id="ARBA00022786"/>
    </source>
</evidence>
<name>A0A5E7D2S9_PSEFL</name>
<keyword evidence="9" id="KW-0677">Repeat</keyword>
<evidence type="ECO:0000256" key="3">
    <source>
        <dbReference type="ARBA" id="ARBA00004613"/>
    </source>
</evidence>
<feature type="active site" description="Glycyl thioester intermediate" evidence="14">
    <location>
        <position position="1512"/>
    </location>
</feature>
<dbReference type="InterPro" id="IPR046673">
    <property type="entry name" value="ToxA_N"/>
</dbReference>